<protein>
    <submittedName>
        <fullName evidence="1">Uncharacterized protein</fullName>
    </submittedName>
</protein>
<evidence type="ECO:0000313" key="1">
    <source>
        <dbReference type="EMBL" id="NMW84700.1"/>
    </source>
</evidence>
<evidence type="ECO:0000313" key="2">
    <source>
        <dbReference type="Proteomes" id="UP000568273"/>
    </source>
</evidence>
<proteinExistence type="predicted"/>
<name>A0A848RCZ3_9FIRM</name>
<comment type="caution">
    <text evidence="1">The sequence shown here is derived from an EMBL/GenBank/DDBJ whole genome shotgun (WGS) entry which is preliminary data.</text>
</comment>
<organism evidence="1 2">
    <name type="scientific">Peptoniphilus faecalis</name>
    <dbReference type="NCBI Taxonomy" id="2731255"/>
    <lineage>
        <taxon>Bacteria</taxon>
        <taxon>Bacillati</taxon>
        <taxon>Bacillota</taxon>
        <taxon>Tissierellia</taxon>
        <taxon>Tissierellales</taxon>
        <taxon>Peptoniphilaceae</taxon>
        <taxon>Peptoniphilus</taxon>
    </lineage>
</organism>
<dbReference type="Proteomes" id="UP000568273">
    <property type="component" value="Unassembled WGS sequence"/>
</dbReference>
<gene>
    <name evidence="1" type="ORF">HKO22_02940</name>
</gene>
<dbReference type="AlphaFoldDB" id="A0A848RCZ3"/>
<reference evidence="1" key="1">
    <citation type="submission" date="2020-04" db="EMBL/GenBank/DDBJ databases">
        <title>Peptoniphilus sp. nov. isolated from swine feces.</title>
        <authorList>
            <person name="Ryu S.W."/>
        </authorList>
    </citation>
    <scope>NUCLEOTIDE SEQUENCE [LARGE SCALE GENOMIC DNA]</scope>
    <source>
        <strain evidence="1">AGMB00490</strain>
    </source>
</reference>
<dbReference type="EMBL" id="JABDSR010000003">
    <property type="protein sequence ID" value="NMW84700.1"/>
    <property type="molecule type" value="Genomic_DNA"/>
</dbReference>
<keyword evidence="2" id="KW-1185">Reference proteome</keyword>
<accession>A0A848RCZ3</accession>
<dbReference type="RefSeq" id="WP_169968422.1">
    <property type="nucleotide sequence ID" value="NZ_JABDSR010000003.1"/>
</dbReference>
<sequence length="256" mass="30882">MYIEIRKQLQVKIQHKKNETKPIIKPTLNKEKNNENFMEDSQIKFYMNNAKRSLQEIDVDLEQLSILKFNTEQTRQDFIQLQKKQQSAKYGDTIEEKIDKLDTDARIDKLKDKVEYDDNLLQFTQKQRDELHKAYEKLKNSSTREDFNAHSRQYNKIRDSYISGKYDMRNNDFLRRIIKGRNLVRRKIEIWCVDSTDEYKPQIESHKRILIQYDADIVRDLNAYTNLTIAPDVQKLLEEYDKELKQDIANNYNFNK</sequence>